<dbReference type="GO" id="GO:0032266">
    <property type="term" value="F:phosphatidylinositol-3-phosphate binding"/>
    <property type="evidence" value="ECO:0007669"/>
    <property type="project" value="TreeGrafter"/>
</dbReference>
<reference evidence="9 10" key="1">
    <citation type="submission" date="2024-03" db="EMBL/GenBank/DDBJ databases">
        <title>The genome assembly and annotation of the cricket Gryllus longicercus Weissman &amp; Gray.</title>
        <authorList>
            <person name="Szrajer S."/>
            <person name="Gray D."/>
            <person name="Ylla G."/>
        </authorList>
    </citation>
    <scope>NUCLEOTIDE SEQUENCE [LARGE SCALE GENOMIC DNA]</scope>
    <source>
        <strain evidence="9">DAG 2021-001</strain>
        <tissue evidence="9">Whole body minus gut</tissue>
    </source>
</reference>
<evidence type="ECO:0000256" key="5">
    <source>
        <dbReference type="ARBA" id="ARBA00023069"/>
    </source>
</evidence>
<comment type="caution">
    <text evidence="9">The sequence shown here is derived from an EMBL/GenBank/DDBJ whole genome shotgun (WGS) entry which is preliminary data.</text>
</comment>
<dbReference type="SMART" id="SM00683">
    <property type="entry name" value="DM16"/>
    <property type="match status" value="1"/>
</dbReference>
<evidence type="ECO:0000256" key="1">
    <source>
        <dbReference type="ARBA" id="ARBA00004138"/>
    </source>
</evidence>
<dbReference type="EMBL" id="JAZDUA010000061">
    <property type="protein sequence ID" value="KAK7870255.1"/>
    <property type="molecule type" value="Genomic_DNA"/>
</dbReference>
<gene>
    <name evidence="9" type="ORF">R5R35_000984</name>
</gene>
<accession>A0AAN9ZDB6</accession>
<dbReference type="PANTHER" id="PTHR21351:SF0">
    <property type="entry name" value="BARDET-BIEDL SYNDROME 5 PROTEIN"/>
    <property type="match status" value="1"/>
</dbReference>
<dbReference type="Proteomes" id="UP001378592">
    <property type="component" value="Unassembled WGS sequence"/>
</dbReference>
<dbReference type="PANTHER" id="PTHR21351">
    <property type="entry name" value="BARDET-BIEDL SYNDROME PROTEIN 5"/>
    <property type="match status" value="1"/>
</dbReference>
<evidence type="ECO:0000256" key="7">
    <source>
        <dbReference type="ARBA" id="ARBA00023273"/>
    </source>
</evidence>
<dbReference type="GO" id="GO:0036064">
    <property type="term" value="C:ciliary basal body"/>
    <property type="evidence" value="ECO:0007669"/>
    <property type="project" value="TreeGrafter"/>
</dbReference>
<dbReference type="InterPro" id="IPR014003">
    <property type="entry name" value="BBS5_PH"/>
</dbReference>
<dbReference type="InterPro" id="IPR006606">
    <property type="entry name" value="BBL5"/>
</dbReference>
<evidence type="ECO:0000259" key="8">
    <source>
        <dbReference type="SMART" id="SM00683"/>
    </source>
</evidence>
<protein>
    <recommendedName>
        <fullName evidence="8">BBSome complex member BBS5 PH domain-containing protein</fullName>
    </recommendedName>
</protein>
<dbReference type="GO" id="GO:0034464">
    <property type="term" value="C:BBSome"/>
    <property type="evidence" value="ECO:0007669"/>
    <property type="project" value="InterPro"/>
</dbReference>
<evidence type="ECO:0000313" key="10">
    <source>
        <dbReference type="Proteomes" id="UP001378592"/>
    </source>
</evidence>
<proteinExistence type="inferred from homology"/>
<keyword evidence="5" id="KW-0969">Cilium</keyword>
<comment type="subcellular location">
    <subcellularLocation>
        <location evidence="1">Cell projection</location>
        <location evidence="1">Cilium</location>
    </subcellularLocation>
    <subcellularLocation>
        <location evidence="2">Cytoplasm</location>
        <location evidence="2">Cytoskeleton</location>
    </subcellularLocation>
</comment>
<feature type="domain" description="BBSome complex member BBS5 PH" evidence="8">
    <location>
        <begin position="26"/>
        <end position="80"/>
    </location>
</feature>
<keyword evidence="6" id="KW-0206">Cytoskeleton</keyword>
<keyword evidence="10" id="KW-1185">Reference proteome</keyword>
<dbReference type="AlphaFoldDB" id="A0AAN9ZDB6"/>
<comment type="similarity">
    <text evidence="3">Belongs to the BBS5 family.</text>
</comment>
<evidence type="ECO:0000256" key="4">
    <source>
        <dbReference type="ARBA" id="ARBA00022490"/>
    </source>
</evidence>
<evidence type="ECO:0000313" key="9">
    <source>
        <dbReference type="EMBL" id="KAK7870255.1"/>
    </source>
</evidence>
<keyword evidence="7" id="KW-0966">Cell projection</keyword>
<dbReference type="GO" id="GO:0060271">
    <property type="term" value="P:cilium assembly"/>
    <property type="evidence" value="ECO:0007669"/>
    <property type="project" value="TreeGrafter"/>
</dbReference>
<sequence length="127" mass="14231">MGDSLWEDKEVMFDVSLFKLKMRPGEKVLDRMDSIEDTKGNGGDVGRLIVTNLRIIWHSLAIPRINLSIGYNCIITTAVRTVNSKLCGTTEALHILTKGNNSRFEFIFTNLVLGNARHLTSIMGVHK</sequence>
<dbReference type="Pfam" id="PF07289">
    <property type="entry name" value="BBL5"/>
    <property type="match status" value="1"/>
</dbReference>
<name>A0AAN9ZDB6_9ORTH</name>
<organism evidence="9 10">
    <name type="scientific">Gryllus longicercus</name>
    <dbReference type="NCBI Taxonomy" id="2509291"/>
    <lineage>
        <taxon>Eukaryota</taxon>
        <taxon>Metazoa</taxon>
        <taxon>Ecdysozoa</taxon>
        <taxon>Arthropoda</taxon>
        <taxon>Hexapoda</taxon>
        <taxon>Insecta</taxon>
        <taxon>Pterygota</taxon>
        <taxon>Neoptera</taxon>
        <taxon>Polyneoptera</taxon>
        <taxon>Orthoptera</taxon>
        <taxon>Ensifera</taxon>
        <taxon>Gryllidea</taxon>
        <taxon>Grylloidea</taxon>
        <taxon>Gryllidae</taxon>
        <taxon>Gryllinae</taxon>
        <taxon>Gryllus</taxon>
    </lineage>
</organism>
<evidence type="ECO:0000256" key="3">
    <source>
        <dbReference type="ARBA" id="ARBA00005822"/>
    </source>
</evidence>
<evidence type="ECO:0000256" key="6">
    <source>
        <dbReference type="ARBA" id="ARBA00023212"/>
    </source>
</evidence>
<keyword evidence="4" id="KW-0963">Cytoplasm</keyword>
<evidence type="ECO:0000256" key="2">
    <source>
        <dbReference type="ARBA" id="ARBA00004245"/>
    </source>
</evidence>